<dbReference type="SUPFAM" id="SSF56553">
    <property type="entry name" value="Insert subdomain of RNA polymerase alpha subunit"/>
    <property type="match status" value="1"/>
</dbReference>
<dbReference type="EMBL" id="MN739227">
    <property type="protein sequence ID" value="QHS94604.1"/>
    <property type="molecule type" value="Genomic_DNA"/>
</dbReference>
<evidence type="ECO:0000259" key="3">
    <source>
        <dbReference type="SMART" id="SM00662"/>
    </source>
</evidence>
<evidence type="ECO:0000256" key="2">
    <source>
        <dbReference type="ARBA" id="ARBA00023163"/>
    </source>
</evidence>
<keyword evidence="2" id="KW-0804">Transcription</keyword>
<organism evidence="4">
    <name type="scientific">viral metagenome</name>
    <dbReference type="NCBI Taxonomy" id="1070528"/>
    <lineage>
        <taxon>unclassified sequences</taxon>
        <taxon>metagenomes</taxon>
        <taxon>organismal metagenomes</taxon>
    </lineage>
</organism>
<evidence type="ECO:0000256" key="1">
    <source>
        <dbReference type="ARBA" id="ARBA00022478"/>
    </source>
</evidence>
<dbReference type="SMART" id="SM00662">
    <property type="entry name" value="RPOLD"/>
    <property type="match status" value="1"/>
</dbReference>
<evidence type="ECO:0000313" key="4">
    <source>
        <dbReference type="EMBL" id="QHS94604.1"/>
    </source>
</evidence>
<name>A0A6C0BSK8_9ZZZZ</name>
<accession>A0A6C0BSK8</accession>
<dbReference type="GO" id="GO:0006351">
    <property type="term" value="P:DNA-templated transcription"/>
    <property type="evidence" value="ECO:0007669"/>
    <property type="project" value="InterPro"/>
</dbReference>
<sequence length="374" mass="42462">MSKPTNGEITAINEDNGILTFTLSSVDVSISNAIRRTILSDIQCVVFKTTPYAENKVDIHKNTSRMNNEILKQRLSCIPIHISDPEFPLDKFVVEVDVMNTSDSIQFVTTKDFKIKDISDGSYISEKERDIIFPPSKLTGDYIDVARLRPKLTSDGEGECIHFTAMLSIGDASDNGGFNVVSCSTFGNSPDRELIHMKWQEYSKQLTESGMSPDDIEFKRGDWYILNSQRHYVPDSFDFIIETIGQYSNKDIVKMAIDVIKSRLNKVKDDIAVNADNLIKRTDKTLGNGFDIILYNEGYTIGKAIEYIMNRKYYSSGDKILEFCGFNKEHPHIDMSYITIGFVPEYKPGEISSYITDAIDELVYIFENVSKQLR</sequence>
<dbReference type="InterPro" id="IPR011263">
    <property type="entry name" value="DNA-dir_RNA_pol_RpoA/D/Rpb3"/>
</dbReference>
<dbReference type="GO" id="GO:0046983">
    <property type="term" value="F:protein dimerization activity"/>
    <property type="evidence" value="ECO:0007669"/>
    <property type="project" value="InterPro"/>
</dbReference>
<feature type="domain" description="DNA-directed RNA polymerase RpoA/D/Rpb3-type" evidence="3">
    <location>
        <begin position="18"/>
        <end position="270"/>
    </location>
</feature>
<reference evidence="4" key="1">
    <citation type="journal article" date="2020" name="Nature">
        <title>Giant virus diversity and host interactions through global metagenomics.</title>
        <authorList>
            <person name="Schulz F."/>
            <person name="Roux S."/>
            <person name="Paez-Espino D."/>
            <person name="Jungbluth S."/>
            <person name="Walsh D.A."/>
            <person name="Denef V.J."/>
            <person name="McMahon K.D."/>
            <person name="Konstantinidis K.T."/>
            <person name="Eloe-Fadrosh E.A."/>
            <person name="Kyrpides N.C."/>
            <person name="Woyke T."/>
        </authorList>
    </citation>
    <scope>NUCLEOTIDE SEQUENCE</scope>
    <source>
        <strain evidence="4">GVMAG-M-3300018416-45</strain>
    </source>
</reference>
<dbReference type="InterPro" id="IPR036643">
    <property type="entry name" value="RNApol_insert_sf"/>
</dbReference>
<dbReference type="GO" id="GO:0003899">
    <property type="term" value="F:DNA-directed RNA polymerase activity"/>
    <property type="evidence" value="ECO:0007669"/>
    <property type="project" value="InterPro"/>
</dbReference>
<dbReference type="GO" id="GO:0000428">
    <property type="term" value="C:DNA-directed RNA polymerase complex"/>
    <property type="evidence" value="ECO:0007669"/>
    <property type="project" value="UniProtKB-KW"/>
</dbReference>
<protein>
    <recommendedName>
        <fullName evidence="3">DNA-directed RNA polymerase RpoA/D/Rpb3-type domain-containing protein</fullName>
    </recommendedName>
</protein>
<dbReference type="InterPro" id="IPR036603">
    <property type="entry name" value="RBP11-like"/>
</dbReference>
<dbReference type="AlphaFoldDB" id="A0A6C0BSK8"/>
<keyword evidence="1" id="KW-0240">DNA-directed RNA polymerase</keyword>
<dbReference type="PANTHER" id="PTHR11800">
    <property type="entry name" value="DNA-DIRECTED RNA POLYMERASE"/>
    <property type="match status" value="1"/>
</dbReference>
<dbReference type="Gene3D" id="3.30.1360.10">
    <property type="entry name" value="RNA polymerase, RBP11-like subunit"/>
    <property type="match status" value="2"/>
</dbReference>
<dbReference type="PANTHER" id="PTHR11800:SF2">
    <property type="entry name" value="DNA-DIRECTED RNA POLYMERASE II SUBUNIT RPB3"/>
    <property type="match status" value="1"/>
</dbReference>
<dbReference type="SUPFAM" id="SSF55257">
    <property type="entry name" value="RBP11-like subunits of RNA polymerase"/>
    <property type="match status" value="2"/>
</dbReference>
<dbReference type="InterPro" id="IPR050518">
    <property type="entry name" value="Rpo3/RPB3_RNA_Pol_subunit"/>
</dbReference>
<dbReference type="Pfam" id="PF01193">
    <property type="entry name" value="RNA_pol_L"/>
    <property type="match status" value="1"/>
</dbReference>
<proteinExistence type="predicted"/>
<dbReference type="Gene3D" id="2.170.120.12">
    <property type="entry name" value="DNA-directed RNA polymerase, insert domain"/>
    <property type="match status" value="1"/>
</dbReference>